<dbReference type="GO" id="GO:0071513">
    <property type="term" value="C:phosphopantothenoylcysteine decarboxylase complex"/>
    <property type="evidence" value="ECO:0007669"/>
    <property type="project" value="TreeGrafter"/>
</dbReference>
<feature type="domain" description="Flavoprotein" evidence="4">
    <location>
        <begin position="308"/>
        <end position="496"/>
    </location>
</feature>
<evidence type="ECO:0000256" key="1">
    <source>
        <dbReference type="ARBA" id="ARBA00022993"/>
    </source>
</evidence>
<dbReference type="GeneID" id="80919510"/>
<dbReference type="Gene3D" id="3.40.50.1950">
    <property type="entry name" value="Flavin prenyltransferase-like"/>
    <property type="match status" value="1"/>
</dbReference>
<dbReference type="EMBL" id="OX365767">
    <property type="protein sequence ID" value="CAI4034677.1"/>
    <property type="molecule type" value="Genomic_DNA"/>
</dbReference>
<proteinExistence type="inferred from homology"/>
<feature type="compositionally biased region" description="Acidic residues" evidence="3">
    <location>
        <begin position="548"/>
        <end position="568"/>
    </location>
</feature>
<dbReference type="PANTHER" id="PTHR14359:SF6">
    <property type="entry name" value="PHOSPHOPANTOTHENOYLCYSTEINE DECARBOXYLASE"/>
    <property type="match status" value="1"/>
</dbReference>
<evidence type="ECO:0000313" key="5">
    <source>
        <dbReference type="EMBL" id="CAI4034677.1"/>
    </source>
</evidence>
<feature type="compositionally biased region" description="Basic and acidic residues" evidence="3">
    <location>
        <begin position="43"/>
        <end position="59"/>
    </location>
</feature>
<dbReference type="Proteomes" id="UP001161438">
    <property type="component" value="Chromosome 11"/>
</dbReference>
<accession>A0AA35IPS9</accession>
<feature type="compositionally biased region" description="Polar residues" evidence="3">
    <location>
        <begin position="13"/>
        <end position="35"/>
    </location>
</feature>
<dbReference type="InterPro" id="IPR036551">
    <property type="entry name" value="Flavin_trans-like"/>
</dbReference>
<feature type="compositionally biased region" description="Basic and acidic residues" evidence="3">
    <location>
        <begin position="1"/>
        <end position="12"/>
    </location>
</feature>
<dbReference type="RefSeq" id="XP_056077797.1">
    <property type="nucleotide sequence ID" value="XM_056223817.1"/>
</dbReference>
<feature type="compositionally biased region" description="Basic and acidic residues" evidence="3">
    <location>
        <begin position="166"/>
        <end position="203"/>
    </location>
</feature>
<dbReference type="FunFam" id="3.40.50.1950:FF:000010">
    <property type="entry name" value="Coenzyme A biosynthesis protein 3"/>
    <property type="match status" value="1"/>
</dbReference>
<feature type="region of interest" description="Disordered" evidence="3">
    <location>
        <begin position="505"/>
        <end position="568"/>
    </location>
</feature>
<protein>
    <recommendedName>
        <fullName evidence="4">Flavoprotein domain-containing protein</fullName>
    </recommendedName>
</protein>
<dbReference type="AlphaFoldDB" id="A0AA35IPS9"/>
<evidence type="ECO:0000313" key="6">
    <source>
        <dbReference type="Proteomes" id="UP001161438"/>
    </source>
</evidence>
<dbReference type="SUPFAM" id="SSF52507">
    <property type="entry name" value="Homo-oligomeric flavin-containing Cys decarboxylases, HFCD"/>
    <property type="match status" value="1"/>
</dbReference>
<dbReference type="GO" id="GO:0015937">
    <property type="term" value="P:coenzyme A biosynthetic process"/>
    <property type="evidence" value="ECO:0007669"/>
    <property type="project" value="UniProtKB-KW"/>
</dbReference>
<dbReference type="GO" id="GO:0010181">
    <property type="term" value="F:FMN binding"/>
    <property type="evidence" value="ECO:0007669"/>
    <property type="project" value="TreeGrafter"/>
</dbReference>
<keyword evidence="1" id="KW-0173">Coenzyme A biosynthesis</keyword>
<feature type="compositionally biased region" description="Acidic residues" evidence="3">
    <location>
        <begin position="514"/>
        <end position="541"/>
    </location>
</feature>
<evidence type="ECO:0000259" key="4">
    <source>
        <dbReference type="Pfam" id="PF02441"/>
    </source>
</evidence>
<reference evidence="5" key="1">
    <citation type="submission" date="2022-10" db="EMBL/GenBank/DDBJ databases">
        <authorList>
            <person name="Byrne P K."/>
        </authorList>
    </citation>
    <scope>NUCLEOTIDE SEQUENCE</scope>
    <source>
        <strain evidence="5">IFO1815</strain>
    </source>
</reference>
<gene>
    <name evidence="5" type="primary">SMKI11G1260</name>
    <name evidence="5" type="ORF">SMKI_11G1260</name>
</gene>
<feature type="region of interest" description="Disordered" evidence="3">
    <location>
        <begin position="100"/>
        <end position="120"/>
    </location>
</feature>
<name>A0AA35IPS9_SACMI</name>
<feature type="compositionally biased region" description="Low complexity" evidence="3">
    <location>
        <begin position="147"/>
        <end position="165"/>
    </location>
</feature>
<evidence type="ECO:0000256" key="3">
    <source>
        <dbReference type="SAM" id="MobiDB-lite"/>
    </source>
</evidence>
<feature type="region of interest" description="Disordered" evidence="3">
    <location>
        <begin position="140"/>
        <end position="212"/>
    </location>
</feature>
<evidence type="ECO:0000256" key="2">
    <source>
        <dbReference type="ARBA" id="ARBA00038350"/>
    </source>
</evidence>
<dbReference type="Pfam" id="PF02441">
    <property type="entry name" value="Flavoprotein"/>
    <property type="match status" value="1"/>
</dbReference>
<keyword evidence="6" id="KW-1185">Reference proteome</keyword>
<feature type="region of interest" description="Disordered" evidence="3">
    <location>
        <begin position="1"/>
        <end position="71"/>
    </location>
</feature>
<comment type="similarity">
    <text evidence="2">Belongs to the HFCD (homooligomeric flavin containing Cys decarboxylase) superfamily.</text>
</comment>
<dbReference type="GO" id="GO:0004633">
    <property type="term" value="F:phosphopantothenoylcysteine decarboxylase activity"/>
    <property type="evidence" value="ECO:0007669"/>
    <property type="project" value="TreeGrafter"/>
</dbReference>
<sequence length="568" mass="64815">MTDEKLKSDRNMNGKQGVNLISSLPTTQVPVSILTNKEKRKSVHDETSFERSDNHDDLPRSNSNRRNIYKNDYGTNLRDFSFADLKQNNERTKDAHDIQINTNMSPNNNGQQNSFSPSLPSAVSFTVPEVERLPYHRYSISNKPGKQQQQQQQQQQQEQQQNAQLHEQHQQAKQQEREAKQVQEQVQRKQNERQQSVDKKERIANAVLKKNSATDDANAMEYSISSGLSNSEDEVDSPSMEKNSIVHMPGDFIYFNPKSTASKPMTTKAAPLSVNNSIHKNKEVITAPTGPRVPFTEFFQKEDDKKFHILIGATGSVATIKVPLIIDKLFKIYGPEKVSIQLIVTKPAEHFLKGLKMSTHVKIWREEDAWIFDAVNKNDTSLSLNLILHHELRKWADIFLIAPLSANTLAKLANGICNNLLTSVMRDWSPLTPVLIAPAMNTFMYINPMTKKHLTSLVQDYPFIQVLKPVEKVLICGDIGMGGMREWTDIVEIVRRRINEIRKARDEETGDKEQEQEEQEGIGNEDDDEDEDEDDEDEEEEVARNETASDESNDEEDEDDEDEPETEV</sequence>
<dbReference type="InterPro" id="IPR003382">
    <property type="entry name" value="Flavoprotein"/>
</dbReference>
<organism evidence="5 6">
    <name type="scientific">Saccharomyces mikatae IFO 1815</name>
    <dbReference type="NCBI Taxonomy" id="226126"/>
    <lineage>
        <taxon>Eukaryota</taxon>
        <taxon>Fungi</taxon>
        <taxon>Dikarya</taxon>
        <taxon>Ascomycota</taxon>
        <taxon>Saccharomycotina</taxon>
        <taxon>Saccharomycetes</taxon>
        <taxon>Saccharomycetales</taxon>
        <taxon>Saccharomycetaceae</taxon>
        <taxon>Saccharomyces</taxon>
    </lineage>
</organism>
<dbReference type="PANTHER" id="PTHR14359">
    <property type="entry name" value="HOMO-OLIGOMERIC FLAVIN CONTAINING CYS DECARBOXYLASE FAMILY"/>
    <property type="match status" value="1"/>
</dbReference>